<keyword evidence="4" id="KW-0547">Nucleotide-binding</keyword>
<keyword evidence="6" id="KW-0067">ATP-binding</keyword>
<keyword evidence="11" id="KW-0472">Membrane</keyword>
<feature type="transmembrane region" description="Helical" evidence="11">
    <location>
        <begin position="396"/>
        <end position="420"/>
    </location>
</feature>
<evidence type="ECO:0000256" key="3">
    <source>
        <dbReference type="ARBA" id="ARBA00022679"/>
    </source>
</evidence>
<dbReference type="GO" id="GO:0004715">
    <property type="term" value="F:non-membrane spanning protein tyrosine kinase activity"/>
    <property type="evidence" value="ECO:0007669"/>
    <property type="project" value="UniProtKB-EC"/>
</dbReference>
<feature type="domain" description="AAA" evidence="12">
    <location>
        <begin position="488"/>
        <end position="613"/>
    </location>
</feature>
<keyword evidence="7" id="KW-0829">Tyrosine-protein kinase</keyword>
<dbReference type="EMBL" id="CP066776">
    <property type="protein sequence ID" value="QQL44318.1"/>
    <property type="molecule type" value="Genomic_DNA"/>
</dbReference>
<dbReference type="PANTHER" id="PTHR32309:SF13">
    <property type="entry name" value="FERRIC ENTEROBACTIN TRANSPORT PROTEIN FEPE"/>
    <property type="match status" value="1"/>
</dbReference>
<keyword evidence="5 13" id="KW-0418">Kinase</keyword>
<dbReference type="CDD" id="cd05387">
    <property type="entry name" value="BY-kinase"/>
    <property type="match status" value="1"/>
</dbReference>
<keyword evidence="11" id="KW-1133">Transmembrane helix</keyword>
<dbReference type="InterPro" id="IPR027417">
    <property type="entry name" value="P-loop_NTPase"/>
</dbReference>
<comment type="catalytic activity">
    <reaction evidence="8">
        <text>L-tyrosyl-[protein] + ATP = O-phospho-L-tyrosyl-[protein] + ADP + H(+)</text>
        <dbReference type="Rhea" id="RHEA:10596"/>
        <dbReference type="Rhea" id="RHEA-COMP:10136"/>
        <dbReference type="Rhea" id="RHEA-COMP:20101"/>
        <dbReference type="ChEBI" id="CHEBI:15378"/>
        <dbReference type="ChEBI" id="CHEBI:30616"/>
        <dbReference type="ChEBI" id="CHEBI:46858"/>
        <dbReference type="ChEBI" id="CHEBI:61978"/>
        <dbReference type="ChEBI" id="CHEBI:456216"/>
        <dbReference type="EC" id="2.7.10.2"/>
    </reaction>
</comment>
<dbReference type="SUPFAM" id="SSF52540">
    <property type="entry name" value="P-loop containing nucleoside triphosphate hydrolases"/>
    <property type="match status" value="1"/>
</dbReference>
<reference evidence="13 14" key="1">
    <citation type="submission" date="2020-12" db="EMBL/GenBank/DDBJ databases">
        <title>Sulforoseuscoccus oceanibium gen. nov., sp. nov., a representative of the phylum Verrucomicrobia with special cytoplasmic membrane, and proposal of Sulforoseuscoccusaceae fam. nov.</title>
        <authorList>
            <person name="Xi F."/>
        </authorList>
    </citation>
    <scope>NUCLEOTIDE SEQUENCE [LARGE SCALE GENOMIC DNA]</scope>
    <source>
        <strain evidence="13 14">T37</strain>
    </source>
</reference>
<keyword evidence="14" id="KW-1185">Reference proteome</keyword>
<dbReference type="GO" id="GO:0005524">
    <property type="term" value="F:ATP binding"/>
    <property type="evidence" value="ECO:0007669"/>
    <property type="project" value="UniProtKB-KW"/>
</dbReference>
<keyword evidence="9" id="KW-0175">Coiled coil</keyword>
<keyword evidence="11" id="KW-0812">Transmembrane</keyword>
<dbReference type="KEGG" id="soa:G3M56_010525"/>
<sequence>MKKEIDPFSDDAVAEGSDAGSNVPVSNRSAAGLIQVALEKWWMIVIFAALGYVAALYYLSIKEPTTKARAVVEVTTKELQLVGQGDAERDSMIFRDEIIGTIASKITGQGQFVKVIQRPEVQALEKVIPPPLSLKPKYWRDESSREFQSAAETSETDFLELLYSGISVSNQRGTTLINIEMTHPDPETAKTIANAVMMVYIEGEQARRAGGSSDAFRILKAEADDVALELESAERSFHVYRAALALNQELNQFRTELSALRQRYLPKHPRRIEAEAVYEDLYNRFRREIDTASRTTEERDFWGLKRDEMRELDIEVRTAQTPSARAAAKDRWLSLVQSSLSARASILESRILNQRRLYETVTNRLTEIDVADETSNAEVTVFEEASIPPPSKYKHLITLAAGTVLGSGVGVGLVFLLSLLDYKIYNVRTAEEATGMACLAAIPLGSDFRRSGQKFESVIAIEPKTVHAESIRNLRASIRLLGRKERNQVICLTSALPGEGKTTTATELAAGFALAGERVLLVDFDLRKPRVHAEFPDLKGKPGTVELLTGQAEFSQAVHATGTENLYVMVSGKKAPSPSELLLPEDIQSLFDHAAEHFDRVIVDTPPVLPVSDTRLIAQHAQKSILVVRALKTPVGAVLRARDLLQDAKISLAGVVVNALRVKHTGGSGYYGYHGYGEYGHEGYYGDND</sequence>
<dbReference type="EC" id="2.7.10.2" evidence="2"/>
<evidence type="ECO:0000256" key="4">
    <source>
        <dbReference type="ARBA" id="ARBA00022741"/>
    </source>
</evidence>
<dbReference type="RefSeq" id="WP_164362193.1">
    <property type="nucleotide sequence ID" value="NZ_CP066776.1"/>
</dbReference>
<dbReference type="GO" id="GO:0005886">
    <property type="term" value="C:plasma membrane"/>
    <property type="evidence" value="ECO:0007669"/>
    <property type="project" value="TreeGrafter"/>
</dbReference>
<gene>
    <name evidence="13" type="ORF">G3M56_010525</name>
</gene>
<comment type="similarity">
    <text evidence="1">Belongs to the CpsD/CapB family.</text>
</comment>
<evidence type="ECO:0000256" key="1">
    <source>
        <dbReference type="ARBA" id="ARBA00007316"/>
    </source>
</evidence>
<evidence type="ECO:0000313" key="14">
    <source>
        <dbReference type="Proteomes" id="UP000475117"/>
    </source>
</evidence>
<dbReference type="AlphaFoldDB" id="A0A6B3L938"/>
<dbReference type="NCBIfam" id="TIGR01007">
    <property type="entry name" value="eps_fam"/>
    <property type="match status" value="1"/>
</dbReference>
<dbReference type="PANTHER" id="PTHR32309">
    <property type="entry name" value="TYROSINE-PROTEIN KINASE"/>
    <property type="match status" value="1"/>
</dbReference>
<evidence type="ECO:0000256" key="11">
    <source>
        <dbReference type="SAM" id="Phobius"/>
    </source>
</evidence>
<protein>
    <recommendedName>
        <fullName evidence="2">non-specific protein-tyrosine kinase</fullName>
        <ecNumber evidence="2">2.7.10.2</ecNumber>
    </recommendedName>
</protein>
<evidence type="ECO:0000256" key="9">
    <source>
        <dbReference type="SAM" id="Coils"/>
    </source>
</evidence>
<dbReference type="InterPro" id="IPR025669">
    <property type="entry name" value="AAA_dom"/>
</dbReference>
<keyword evidence="3 13" id="KW-0808">Transferase</keyword>
<dbReference type="Pfam" id="PF13614">
    <property type="entry name" value="AAA_31"/>
    <property type="match status" value="1"/>
</dbReference>
<proteinExistence type="inferred from homology"/>
<dbReference type="Gene3D" id="3.40.50.300">
    <property type="entry name" value="P-loop containing nucleotide triphosphate hydrolases"/>
    <property type="match status" value="1"/>
</dbReference>
<feature type="transmembrane region" description="Helical" evidence="11">
    <location>
        <begin position="41"/>
        <end position="59"/>
    </location>
</feature>
<evidence type="ECO:0000256" key="10">
    <source>
        <dbReference type="SAM" id="MobiDB-lite"/>
    </source>
</evidence>
<feature type="coiled-coil region" evidence="9">
    <location>
        <begin position="216"/>
        <end position="263"/>
    </location>
</feature>
<evidence type="ECO:0000256" key="5">
    <source>
        <dbReference type="ARBA" id="ARBA00022777"/>
    </source>
</evidence>
<evidence type="ECO:0000256" key="2">
    <source>
        <dbReference type="ARBA" id="ARBA00011903"/>
    </source>
</evidence>
<evidence type="ECO:0000256" key="8">
    <source>
        <dbReference type="ARBA" id="ARBA00051245"/>
    </source>
</evidence>
<dbReference type="Proteomes" id="UP000475117">
    <property type="component" value="Chromosome"/>
</dbReference>
<dbReference type="InterPro" id="IPR050445">
    <property type="entry name" value="Bact_polysacc_biosynth/exp"/>
</dbReference>
<evidence type="ECO:0000256" key="6">
    <source>
        <dbReference type="ARBA" id="ARBA00022840"/>
    </source>
</evidence>
<organism evidence="13 14">
    <name type="scientific">Sulfuriroseicoccus oceanibius</name>
    <dbReference type="NCBI Taxonomy" id="2707525"/>
    <lineage>
        <taxon>Bacteria</taxon>
        <taxon>Pseudomonadati</taxon>
        <taxon>Verrucomicrobiota</taxon>
        <taxon>Verrucomicrobiia</taxon>
        <taxon>Verrucomicrobiales</taxon>
        <taxon>Verrucomicrobiaceae</taxon>
        <taxon>Sulfuriroseicoccus</taxon>
    </lineage>
</organism>
<dbReference type="InterPro" id="IPR005702">
    <property type="entry name" value="Wzc-like_C"/>
</dbReference>
<evidence type="ECO:0000256" key="7">
    <source>
        <dbReference type="ARBA" id="ARBA00023137"/>
    </source>
</evidence>
<evidence type="ECO:0000313" key="13">
    <source>
        <dbReference type="EMBL" id="QQL44318.1"/>
    </source>
</evidence>
<name>A0A6B3L938_9BACT</name>
<evidence type="ECO:0000259" key="12">
    <source>
        <dbReference type="Pfam" id="PF13614"/>
    </source>
</evidence>
<accession>A0A6B3L938</accession>
<feature type="region of interest" description="Disordered" evidence="10">
    <location>
        <begin position="1"/>
        <end position="22"/>
    </location>
</feature>